<gene>
    <name evidence="2" type="ORF">HW564_19415</name>
</gene>
<keyword evidence="2" id="KW-0378">Hydrolase</keyword>
<dbReference type="AlphaFoldDB" id="A0A850LN50"/>
<evidence type="ECO:0000313" key="3">
    <source>
        <dbReference type="Proteomes" id="UP000565723"/>
    </source>
</evidence>
<dbReference type="Pfam" id="PF00561">
    <property type="entry name" value="Abhydrolase_1"/>
    <property type="match status" value="1"/>
</dbReference>
<evidence type="ECO:0000259" key="1">
    <source>
        <dbReference type="PROSITE" id="PS50125"/>
    </source>
</evidence>
<dbReference type="SUPFAM" id="SSF55073">
    <property type="entry name" value="Nucleotide cyclase"/>
    <property type="match status" value="1"/>
</dbReference>
<dbReference type="InterPro" id="IPR050471">
    <property type="entry name" value="AB_hydrolase"/>
</dbReference>
<dbReference type="Pfam" id="PF00211">
    <property type="entry name" value="Guanylate_cyc"/>
    <property type="match status" value="1"/>
</dbReference>
<dbReference type="CDD" id="cd07302">
    <property type="entry name" value="CHD"/>
    <property type="match status" value="1"/>
</dbReference>
<proteinExistence type="predicted"/>
<accession>A0A850LN50</accession>
<dbReference type="PROSITE" id="PS50125">
    <property type="entry name" value="GUANYLATE_CYCLASE_2"/>
    <property type="match status" value="1"/>
</dbReference>
<organism evidence="2 3">
    <name type="scientific">Ruegeria pomeroyi</name>
    <dbReference type="NCBI Taxonomy" id="89184"/>
    <lineage>
        <taxon>Bacteria</taxon>
        <taxon>Pseudomonadati</taxon>
        <taxon>Pseudomonadota</taxon>
        <taxon>Alphaproteobacteria</taxon>
        <taxon>Rhodobacterales</taxon>
        <taxon>Roseobacteraceae</taxon>
        <taxon>Ruegeria</taxon>
    </lineage>
</organism>
<dbReference type="InterPro" id="IPR000073">
    <property type="entry name" value="AB_hydrolase_1"/>
</dbReference>
<dbReference type="InterPro" id="IPR029787">
    <property type="entry name" value="Nucleotide_cyclase"/>
</dbReference>
<dbReference type="SUPFAM" id="SSF53474">
    <property type="entry name" value="alpha/beta-Hydrolases"/>
    <property type="match status" value="1"/>
</dbReference>
<name>A0A850LN50_9RHOB</name>
<comment type="caution">
    <text evidence="2">The sequence shown here is derived from an EMBL/GenBank/DDBJ whole genome shotgun (WGS) entry which is preliminary data.</text>
</comment>
<dbReference type="RefSeq" id="WP_011048718.1">
    <property type="nucleotide sequence ID" value="NZ_CP076685.1"/>
</dbReference>
<dbReference type="InterPro" id="IPR029058">
    <property type="entry name" value="AB_hydrolase_fold"/>
</dbReference>
<evidence type="ECO:0000313" key="2">
    <source>
        <dbReference type="EMBL" id="NVK99099.1"/>
    </source>
</evidence>
<feature type="domain" description="Guanylate cyclase" evidence="1">
    <location>
        <begin position="7"/>
        <end position="122"/>
    </location>
</feature>
<dbReference type="SMR" id="A0A850LN50"/>
<dbReference type="GO" id="GO:0016787">
    <property type="term" value="F:hydrolase activity"/>
    <property type="evidence" value="ECO:0007669"/>
    <property type="project" value="UniProtKB-KW"/>
</dbReference>
<dbReference type="Proteomes" id="UP000565723">
    <property type="component" value="Unassembled WGS sequence"/>
</dbReference>
<dbReference type="GO" id="GO:0004016">
    <property type="term" value="F:adenylate cyclase activity"/>
    <property type="evidence" value="ECO:0007669"/>
    <property type="project" value="UniProtKB-ARBA"/>
</dbReference>
<dbReference type="EMBL" id="JABXIY010000053">
    <property type="protein sequence ID" value="NVK99099.1"/>
    <property type="molecule type" value="Genomic_DNA"/>
</dbReference>
<dbReference type="PANTHER" id="PTHR43433:SF8">
    <property type="entry name" value="BIFUNCTIONAL LIPASE_ADENYLATE CYCLASE LIPJ"/>
    <property type="match status" value="1"/>
</dbReference>
<dbReference type="Gene3D" id="3.40.50.1820">
    <property type="entry name" value="alpha/beta hydrolase"/>
    <property type="match status" value="1"/>
</dbReference>
<dbReference type="InterPro" id="IPR001054">
    <property type="entry name" value="A/G_cyclase"/>
</dbReference>
<protein>
    <submittedName>
        <fullName evidence="2">Alpha/beta fold hydrolase</fullName>
    </submittedName>
</protein>
<dbReference type="Gene3D" id="3.30.70.1230">
    <property type="entry name" value="Nucleotide cyclase"/>
    <property type="match status" value="1"/>
</dbReference>
<dbReference type="GO" id="GO:0009190">
    <property type="term" value="P:cyclic nucleotide biosynthetic process"/>
    <property type="evidence" value="ECO:0007669"/>
    <property type="project" value="InterPro"/>
</dbReference>
<reference evidence="2 3" key="1">
    <citation type="journal article" date="2020" name="Proc. Natl. Acad. Sci. U.S.A.">
        <title>Ecological drivers of bacterial community assembly in synthetic phycospheres.</title>
        <authorList>
            <person name="Fu H."/>
            <person name="Uchimiya M."/>
            <person name="Gore J."/>
            <person name="Moran M.A."/>
        </authorList>
    </citation>
    <scope>NUCLEOTIDE SEQUENCE [LARGE SCALE GENOMIC DNA]</scope>
    <source>
        <strain evidence="2">HF-Din03</strain>
    </source>
</reference>
<sequence length="465" mass="51543">MERRLCAILAADMAGYSRLMERNETDVLNRQKLYRRELIDPAIAQAGGQIVKTTGDGMLARFDTAQAALRCALEIQQAMQQREEDTPRKERIQYRIGINIGDIVLEDGDIFGDAVNVAARLEAISEPGAICVSDIVHQITQDRVSEPFTDLGLQKVKNITRPIRVWQWVPDADRDQSHDPQPSHVQHVSFCIAGDGTQLAWARVGKGPSVLKAPNWLNHLDYEWRSPLWGPFLEQMSQRCDLVRFDQRGNGLSDRDPHEISEDAMISDMRSIVQAAGLDRFLLFGISQGCAFSVRYAAENPDKVAGLILVSGYLRGSLKRGSPEQAAISEATNVLIREGWGSPNPAYRHLFTESMMPDATEAQKAVFDELQRVSCSPEVAARINTMNATVDVSGFAPRIRVPTLVLHSEGDRRVPVAEGRRMAAMIPGARFVTLPGNNHALIDNSPALDLFLSEFSSFLAEIVES</sequence>
<dbReference type="GO" id="GO:0035556">
    <property type="term" value="P:intracellular signal transduction"/>
    <property type="evidence" value="ECO:0007669"/>
    <property type="project" value="InterPro"/>
</dbReference>
<dbReference type="PANTHER" id="PTHR43433">
    <property type="entry name" value="HYDROLASE, ALPHA/BETA FOLD FAMILY PROTEIN"/>
    <property type="match status" value="1"/>
</dbReference>